<protein>
    <submittedName>
        <fullName evidence="8">SRFtype transcription factor (DNA-binding and dimerization domain) domain containing protein</fullName>
    </submittedName>
</protein>
<feature type="domain" description="MADS-box" evidence="7">
    <location>
        <begin position="56"/>
        <end position="116"/>
    </location>
</feature>
<keyword evidence="2" id="KW-0805">Transcription regulation</keyword>
<keyword evidence="3 8" id="KW-0238">DNA-binding</keyword>
<organism evidence="8 9">
    <name type="scientific">Acanthamoeba castellanii (strain ATCC 30010 / Neff)</name>
    <dbReference type="NCBI Taxonomy" id="1257118"/>
    <lineage>
        <taxon>Eukaryota</taxon>
        <taxon>Amoebozoa</taxon>
        <taxon>Discosea</taxon>
        <taxon>Longamoebia</taxon>
        <taxon>Centramoebida</taxon>
        <taxon>Acanthamoebidae</taxon>
        <taxon>Acanthamoeba</taxon>
    </lineage>
</organism>
<dbReference type="OMA" id="HHPPADY"/>
<dbReference type="Gene3D" id="3.40.1810.10">
    <property type="entry name" value="Transcription factor, MADS-box"/>
    <property type="match status" value="1"/>
</dbReference>
<dbReference type="RefSeq" id="XP_004339771.1">
    <property type="nucleotide sequence ID" value="XM_004339723.1"/>
</dbReference>
<keyword evidence="5" id="KW-0539">Nucleus</keyword>
<dbReference type="Proteomes" id="UP000011083">
    <property type="component" value="Unassembled WGS sequence"/>
</dbReference>
<dbReference type="SUPFAM" id="SSF55455">
    <property type="entry name" value="SRF-like"/>
    <property type="match status" value="1"/>
</dbReference>
<evidence type="ECO:0000259" key="7">
    <source>
        <dbReference type="PROSITE" id="PS50066"/>
    </source>
</evidence>
<reference evidence="8 9" key="1">
    <citation type="journal article" date="2013" name="Genome Biol.">
        <title>Genome of Acanthamoeba castellanii highlights extensive lateral gene transfer and early evolution of tyrosine kinase signaling.</title>
        <authorList>
            <person name="Clarke M."/>
            <person name="Lohan A.J."/>
            <person name="Liu B."/>
            <person name="Lagkouvardos I."/>
            <person name="Roy S."/>
            <person name="Zafar N."/>
            <person name="Bertelli C."/>
            <person name="Schilde C."/>
            <person name="Kianianmomeni A."/>
            <person name="Burglin T.R."/>
            <person name="Frech C."/>
            <person name="Turcotte B."/>
            <person name="Kopec K.O."/>
            <person name="Synnott J.M."/>
            <person name="Choo C."/>
            <person name="Paponov I."/>
            <person name="Finkler A."/>
            <person name="Soon Heng Tan C."/>
            <person name="Hutchins A.P."/>
            <person name="Weinmeier T."/>
            <person name="Rattei T."/>
            <person name="Chu J.S."/>
            <person name="Gimenez G."/>
            <person name="Irimia M."/>
            <person name="Rigden D.J."/>
            <person name="Fitzpatrick D.A."/>
            <person name="Lorenzo-Morales J."/>
            <person name="Bateman A."/>
            <person name="Chiu C.H."/>
            <person name="Tang P."/>
            <person name="Hegemann P."/>
            <person name="Fromm H."/>
            <person name="Raoult D."/>
            <person name="Greub G."/>
            <person name="Miranda-Saavedra D."/>
            <person name="Chen N."/>
            <person name="Nash P."/>
            <person name="Ginger M.L."/>
            <person name="Horn M."/>
            <person name="Schaap P."/>
            <person name="Caler L."/>
            <person name="Loftus B."/>
        </authorList>
    </citation>
    <scope>NUCLEOTIDE SEQUENCE [LARGE SCALE GENOMIC DNA]</scope>
    <source>
        <strain evidence="8 9">Neff</strain>
    </source>
</reference>
<evidence type="ECO:0000256" key="6">
    <source>
        <dbReference type="SAM" id="MobiDB-lite"/>
    </source>
</evidence>
<feature type="compositionally biased region" description="Low complexity" evidence="6">
    <location>
        <begin position="168"/>
        <end position="180"/>
    </location>
</feature>
<evidence type="ECO:0000256" key="4">
    <source>
        <dbReference type="ARBA" id="ARBA00023163"/>
    </source>
</evidence>
<dbReference type="InterPro" id="IPR036879">
    <property type="entry name" value="TF_MADSbox_sf"/>
</dbReference>
<evidence type="ECO:0000313" key="8">
    <source>
        <dbReference type="EMBL" id="ELR17758.1"/>
    </source>
</evidence>
<evidence type="ECO:0000256" key="2">
    <source>
        <dbReference type="ARBA" id="ARBA00023015"/>
    </source>
</evidence>
<proteinExistence type="predicted"/>
<dbReference type="GO" id="GO:0000987">
    <property type="term" value="F:cis-regulatory region sequence-specific DNA binding"/>
    <property type="evidence" value="ECO:0007669"/>
    <property type="project" value="InterPro"/>
</dbReference>
<dbReference type="GO" id="GO:0000981">
    <property type="term" value="F:DNA-binding transcription factor activity, RNA polymerase II-specific"/>
    <property type="evidence" value="ECO:0007669"/>
    <property type="project" value="InterPro"/>
</dbReference>
<dbReference type="FunFam" id="3.40.1810.10:FF:000002">
    <property type="entry name" value="Serum response factor b"/>
    <property type="match status" value="1"/>
</dbReference>
<dbReference type="AlphaFoldDB" id="L8GYZ5"/>
<keyword evidence="9" id="KW-1185">Reference proteome</keyword>
<sequence>MSNADKEKLRAQSGGPQFSNMTAEQLEGDSEDDDEDETAGGDKPKSKIVKKKTGGSGRRRIDIKFIENKSRRQVTFSRRKRGLMKKAYELTTLTGTQALVLIASETGHVYTFATPKLQPVVTLREGKELIQSCLNAPDNNYPPSDFIANTSGSSSGGAQGGGGGGKAAGESPPSSPVQQAQPPPPSNHAQGPPSHHPPADYAAMYGAHPGMHPGHYGMPSHYPPAGAYPHDLYAQGLPPMGLGHPHNMGGK</sequence>
<feature type="region of interest" description="Disordered" evidence="6">
    <location>
        <begin position="1"/>
        <end position="55"/>
    </location>
</feature>
<dbReference type="InterPro" id="IPR002100">
    <property type="entry name" value="TF_MADSbox"/>
</dbReference>
<feature type="compositionally biased region" description="Polar residues" evidence="6">
    <location>
        <begin position="14"/>
        <end position="23"/>
    </location>
</feature>
<dbReference type="VEuPathDB" id="AmoebaDB:ACA1_065780"/>
<dbReference type="EMBL" id="KB007974">
    <property type="protein sequence ID" value="ELR17758.1"/>
    <property type="molecule type" value="Genomic_DNA"/>
</dbReference>
<evidence type="ECO:0000313" key="9">
    <source>
        <dbReference type="Proteomes" id="UP000011083"/>
    </source>
</evidence>
<dbReference type="GO" id="GO:0005634">
    <property type="term" value="C:nucleus"/>
    <property type="evidence" value="ECO:0007669"/>
    <property type="project" value="UniProtKB-SubCell"/>
</dbReference>
<evidence type="ECO:0000256" key="3">
    <source>
        <dbReference type="ARBA" id="ARBA00023125"/>
    </source>
</evidence>
<dbReference type="STRING" id="1257118.L8GYZ5"/>
<keyword evidence="4" id="KW-0804">Transcription</keyword>
<dbReference type="InterPro" id="IPR033897">
    <property type="entry name" value="SRF-like_MADS-box"/>
</dbReference>
<feature type="region of interest" description="Disordered" evidence="6">
    <location>
        <begin position="144"/>
        <end position="206"/>
    </location>
</feature>
<evidence type="ECO:0000256" key="5">
    <source>
        <dbReference type="ARBA" id="ARBA00023242"/>
    </source>
</evidence>
<dbReference type="PRINTS" id="PR00404">
    <property type="entry name" value="MADSDOMAIN"/>
</dbReference>
<accession>L8GYZ5</accession>
<dbReference type="GeneID" id="14917987"/>
<dbReference type="SMART" id="SM00432">
    <property type="entry name" value="MADS"/>
    <property type="match status" value="1"/>
</dbReference>
<dbReference type="InterPro" id="IPR050142">
    <property type="entry name" value="MADS-box/MEF2_TF"/>
</dbReference>
<comment type="subcellular location">
    <subcellularLocation>
        <location evidence="1">Nucleus</location>
    </subcellularLocation>
</comment>
<dbReference type="GO" id="GO:0046983">
    <property type="term" value="F:protein dimerization activity"/>
    <property type="evidence" value="ECO:0007669"/>
    <property type="project" value="InterPro"/>
</dbReference>
<name>L8GYZ5_ACACF</name>
<dbReference type="PROSITE" id="PS50066">
    <property type="entry name" value="MADS_BOX_2"/>
    <property type="match status" value="1"/>
</dbReference>
<dbReference type="GO" id="GO:0045944">
    <property type="term" value="P:positive regulation of transcription by RNA polymerase II"/>
    <property type="evidence" value="ECO:0007669"/>
    <property type="project" value="InterPro"/>
</dbReference>
<gene>
    <name evidence="8" type="ORF">ACA1_065780</name>
</gene>
<feature type="compositionally biased region" description="Basic and acidic residues" evidence="6">
    <location>
        <begin position="1"/>
        <end position="10"/>
    </location>
</feature>
<feature type="compositionally biased region" description="Gly residues" evidence="6">
    <location>
        <begin position="154"/>
        <end position="167"/>
    </location>
</feature>
<dbReference type="CDD" id="cd00266">
    <property type="entry name" value="MADS_SRF_like"/>
    <property type="match status" value="1"/>
</dbReference>
<dbReference type="PANTHER" id="PTHR48019">
    <property type="entry name" value="SERUM RESPONSE FACTOR HOMOLOG"/>
    <property type="match status" value="1"/>
</dbReference>
<evidence type="ECO:0000256" key="1">
    <source>
        <dbReference type="ARBA" id="ARBA00004123"/>
    </source>
</evidence>
<dbReference type="KEGG" id="acan:ACA1_065780"/>
<dbReference type="Pfam" id="PF00319">
    <property type="entry name" value="SRF-TF"/>
    <property type="match status" value="1"/>
</dbReference>
<dbReference type="OrthoDB" id="2284405at2759"/>
<feature type="compositionally biased region" description="Acidic residues" evidence="6">
    <location>
        <begin position="26"/>
        <end position="39"/>
    </location>
</feature>